<dbReference type="EMBL" id="JAIWOZ010000003">
    <property type="protein sequence ID" value="KAH6607893.1"/>
    <property type="molecule type" value="Genomic_DNA"/>
</dbReference>
<proteinExistence type="predicted"/>
<organism evidence="1 2">
    <name type="scientific">Trichoderma cornu-damae</name>
    <dbReference type="NCBI Taxonomy" id="654480"/>
    <lineage>
        <taxon>Eukaryota</taxon>
        <taxon>Fungi</taxon>
        <taxon>Dikarya</taxon>
        <taxon>Ascomycota</taxon>
        <taxon>Pezizomycotina</taxon>
        <taxon>Sordariomycetes</taxon>
        <taxon>Hypocreomycetidae</taxon>
        <taxon>Hypocreales</taxon>
        <taxon>Hypocreaceae</taxon>
        <taxon>Trichoderma</taxon>
    </lineage>
</organism>
<keyword evidence="2" id="KW-1185">Reference proteome</keyword>
<protein>
    <submittedName>
        <fullName evidence="1">WD40 repeat-like protein</fullName>
    </submittedName>
</protein>
<reference evidence="1" key="1">
    <citation type="submission" date="2021-08" db="EMBL/GenBank/DDBJ databases">
        <title>Chromosome-Level Trichoderma cornu-damae using Hi-C Data.</title>
        <authorList>
            <person name="Kim C.S."/>
        </authorList>
    </citation>
    <scope>NUCLEOTIDE SEQUENCE</scope>
    <source>
        <strain evidence="1">KA19-0412C</strain>
    </source>
</reference>
<dbReference type="Proteomes" id="UP000827724">
    <property type="component" value="Unassembled WGS sequence"/>
</dbReference>
<gene>
    <name evidence="1" type="ORF">Trco_004206</name>
</gene>
<dbReference type="InterPro" id="IPR015943">
    <property type="entry name" value="WD40/YVTN_repeat-like_dom_sf"/>
</dbReference>
<evidence type="ECO:0000313" key="1">
    <source>
        <dbReference type="EMBL" id="KAH6607893.1"/>
    </source>
</evidence>
<evidence type="ECO:0000313" key="2">
    <source>
        <dbReference type="Proteomes" id="UP000827724"/>
    </source>
</evidence>
<dbReference type="AlphaFoldDB" id="A0A9P8QRG6"/>
<comment type="caution">
    <text evidence="1">The sequence shown here is derived from an EMBL/GenBank/DDBJ whole genome shotgun (WGS) entry which is preliminary data.</text>
</comment>
<dbReference type="OrthoDB" id="7318948at2759"/>
<accession>A0A9P8QRG6</accession>
<name>A0A9P8QRG6_9HYPO</name>
<dbReference type="Gene3D" id="2.130.10.10">
    <property type="entry name" value="YVTN repeat-like/Quinoprotein amine dehydrogenase"/>
    <property type="match status" value="1"/>
</dbReference>
<sequence length="90" mass="10340">MAGMDDVNFELPKLRTSFSLEVNTKAPHSQFFDVKFCPYQPLDHEPVFAAISKKHVVICRLTKDTDDVNPCHVINVLRDDDVSDFWDTMP</sequence>